<dbReference type="RefSeq" id="WP_165913596.1">
    <property type="nucleotide sequence ID" value="NZ_CP058648.1"/>
</dbReference>
<protein>
    <submittedName>
        <fullName evidence="3">Pimeloyl-ACP methyl ester carboxylesterase</fullName>
    </submittedName>
</protein>
<evidence type="ECO:0000313" key="4">
    <source>
        <dbReference type="Proteomes" id="UP000295504"/>
    </source>
</evidence>
<dbReference type="SUPFAM" id="SSF53474">
    <property type="entry name" value="alpha/beta-Hydrolases"/>
    <property type="match status" value="1"/>
</dbReference>
<evidence type="ECO:0000256" key="1">
    <source>
        <dbReference type="SAM" id="Phobius"/>
    </source>
</evidence>
<accession>A0A4R2TTD2</accession>
<evidence type="ECO:0000259" key="2">
    <source>
        <dbReference type="Pfam" id="PF00561"/>
    </source>
</evidence>
<name>A0A4R2TTD2_9FIRM</name>
<dbReference type="PRINTS" id="PR00111">
    <property type="entry name" value="ABHYDROLASE"/>
</dbReference>
<sequence length="324" mass="36288">MSIVNRNALKKIAVIIIFILISTTIVLLGTQYKQFLKIKSDQIDKLNANSIVVDTNQGTIEYSISGKGDPVLMIHGAGGGYDQGLMLADAFLPKDCMVIAVSRFGYLNTPLPGGSTTDCQAGLYRALLDELDINKVHVVAVSDGGPSALKFSINHPERVRSLTMICAKSKTPPKLTTVQSVVFGTIFHNDFLFWIVTEYIQSDLLNVLGVSKEVQDKMTEDEIRMAKEFFEIMNPISLRKQGIFDANIQFKELLPEDYPIWEIKSPTLVIHAEDDTLQPFYYAEYTHEKIPNSTLLSFEDGGHMFFGHHEEITKAIKHFFVSAY</sequence>
<feature type="domain" description="AB hydrolase-1" evidence="2">
    <location>
        <begin position="70"/>
        <end position="306"/>
    </location>
</feature>
<reference evidence="3 4" key="1">
    <citation type="submission" date="2019-03" db="EMBL/GenBank/DDBJ databases">
        <title>Genomic Encyclopedia of Type Strains, Phase IV (KMG-IV): sequencing the most valuable type-strain genomes for metagenomic binning, comparative biology and taxonomic classification.</title>
        <authorList>
            <person name="Goeker M."/>
        </authorList>
    </citation>
    <scope>NUCLEOTIDE SEQUENCE [LARGE SCALE GENOMIC DNA]</scope>
    <source>
        <strain evidence="3 4">DSM 100013</strain>
    </source>
</reference>
<dbReference type="InterPro" id="IPR029058">
    <property type="entry name" value="AB_hydrolase_fold"/>
</dbReference>
<keyword evidence="1" id="KW-0472">Membrane</keyword>
<dbReference type="PANTHER" id="PTHR43433">
    <property type="entry name" value="HYDROLASE, ALPHA/BETA FOLD FAMILY PROTEIN"/>
    <property type="match status" value="1"/>
</dbReference>
<dbReference type="PANTHER" id="PTHR43433:SF5">
    <property type="entry name" value="AB HYDROLASE-1 DOMAIN-CONTAINING PROTEIN"/>
    <property type="match status" value="1"/>
</dbReference>
<dbReference type="AlphaFoldDB" id="A0A4R2TTD2"/>
<proteinExistence type="predicted"/>
<dbReference type="InterPro" id="IPR000073">
    <property type="entry name" value="AB_hydrolase_1"/>
</dbReference>
<dbReference type="InterPro" id="IPR050471">
    <property type="entry name" value="AB_hydrolase"/>
</dbReference>
<dbReference type="EMBL" id="SLYC01000002">
    <property type="protein sequence ID" value="TCQ07031.1"/>
    <property type="molecule type" value="Genomic_DNA"/>
</dbReference>
<gene>
    <name evidence="3" type="ORF">EDD79_100227</name>
</gene>
<keyword evidence="1" id="KW-1133">Transmembrane helix</keyword>
<keyword evidence="1" id="KW-0812">Transmembrane</keyword>
<dbReference type="Gene3D" id="3.40.50.1820">
    <property type="entry name" value="alpha/beta hydrolase"/>
    <property type="match status" value="1"/>
</dbReference>
<comment type="caution">
    <text evidence="3">The sequence shown here is derived from an EMBL/GenBank/DDBJ whole genome shotgun (WGS) entry which is preliminary data.</text>
</comment>
<keyword evidence="4" id="KW-1185">Reference proteome</keyword>
<organism evidence="3 4">
    <name type="scientific">Serpentinicella alkaliphila</name>
    <dbReference type="NCBI Taxonomy" id="1734049"/>
    <lineage>
        <taxon>Bacteria</taxon>
        <taxon>Bacillati</taxon>
        <taxon>Bacillota</taxon>
        <taxon>Clostridia</taxon>
        <taxon>Peptostreptococcales</taxon>
        <taxon>Natronincolaceae</taxon>
        <taxon>Serpentinicella</taxon>
    </lineage>
</organism>
<evidence type="ECO:0000313" key="3">
    <source>
        <dbReference type="EMBL" id="TCQ07031.1"/>
    </source>
</evidence>
<feature type="transmembrane region" description="Helical" evidence="1">
    <location>
        <begin position="12"/>
        <end position="32"/>
    </location>
</feature>
<dbReference type="Proteomes" id="UP000295504">
    <property type="component" value="Unassembled WGS sequence"/>
</dbReference>
<dbReference type="Pfam" id="PF00561">
    <property type="entry name" value="Abhydrolase_1"/>
    <property type="match status" value="1"/>
</dbReference>